<evidence type="ECO:0000256" key="2">
    <source>
        <dbReference type="ARBA" id="ARBA00022679"/>
    </source>
</evidence>
<dbReference type="OrthoDB" id="2919105at2759"/>
<reference evidence="6 7" key="1">
    <citation type="journal article" date="2018" name="MBio">
        <title>Comparative Genomics Reveals the Core Gene Toolbox for the Fungus-Insect Symbiosis.</title>
        <authorList>
            <person name="Wang Y."/>
            <person name="Stata M."/>
            <person name="Wang W."/>
            <person name="Stajich J.E."/>
            <person name="White M.M."/>
            <person name="Moncalvo J.M."/>
        </authorList>
    </citation>
    <scope>NUCLEOTIDE SEQUENCE [LARGE SCALE GENOMIC DNA]</scope>
    <source>
        <strain evidence="6 7">SWE-8-4</strain>
    </source>
</reference>
<proteinExistence type="inferred from homology"/>
<dbReference type="InterPro" id="IPR029035">
    <property type="entry name" value="DHS-like_NAD/FAD-binding_dom"/>
</dbReference>
<evidence type="ECO:0000313" key="7">
    <source>
        <dbReference type="Proteomes" id="UP000245383"/>
    </source>
</evidence>
<dbReference type="InterPro" id="IPR050134">
    <property type="entry name" value="NAD-dep_sirtuin_deacylases"/>
</dbReference>
<keyword evidence="2" id="KW-0808">Transferase</keyword>
<comment type="caution">
    <text evidence="4">Lacks conserved residue(s) required for the propagation of feature annotation.</text>
</comment>
<dbReference type="Pfam" id="PF02146">
    <property type="entry name" value="SIR2"/>
    <property type="match status" value="2"/>
</dbReference>
<dbReference type="InterPro" id="IPR003000">
    <property type="entry name" value="Sirtuin"/>
</dbReference>
<comment type="similarity">
    <text evidence="1">Belongs to the sirtuin family. Class I subfamily.</text>
</comment>
<dbReference type="GO" id="GO:0017136">
    <property type="term" value="F:histone deacetylase activity, NAD-dependent"/>
    <property type="evidence" value="ECO:0007669"/>
    <property type="project" value="TreeGrafter"/>
</dbReference>
<dbReference type="InterPro" id="IPR026590">
    <property type="entry name" value="Ssirtuin_cat_dom"/>
</dbReference>
<dbReference type="PANTHER" id="PTHR11085:SF8">
    <property type="entry name" value="NAD-DEPENDENT HISTONE DEACETYLASE HST3"/>
    <property type="match status" value="1"/>
</dbReference>
<dbReference type="GO" id="GO:0070403">
    <property type="term" value="F:NAD+ binding"/>
    <property type="evidence" value="ECO:0007669"/>
    <property type="project" value="InterPro"/>
</dbReference>
<keyword evidence="3" id="KW-0520">NAD</keyword>
<dbReference type="Gene3D" id="3.40.50.1220">
    <property type="entry name" value="TPP-binding domain"/>
    <property type="match status" value="1"/>
</dbReference>
<evidence type="ECO:0000256" key="4">
    <source>
        <dbReference type="PROSITE-ProRule" id="PRU00236"/>
    </source>
</evidence>
<dbReference type="Gene3D" id="3.90.930.1">
    <property type="match status" value="1"/>
</dbReference>
<dbReference type="EMBL" id="MBFR01000230">
    <property type="protein sequence ID" value="PVU90916.1"/>
    <property type="molecule type" value="Genomic_DNA"/>
</dbReference>
<feature type="domain" description="Deacetylase sirtuin-type" evidence="5">
    <location>
        <begin position="29"/>
        <end position="465"/>
    </location>
</feature>
<protein>
    <recommendedName>
        <fullName evidence="5">Deacetylase sirtuin-type domain-containing protein</fullName>
    </recommendedName>
</protein>
<name>A0A2T9YF05_9FUNG</name>
<dbReference type="Gene3D" id="3.30.1600.10">
    <property type="entry name" value="SIR2/SIRT2 'Small Domain"/>
    <property type="match status" value="1"/>
</dbReference>
<dbReference type="InterPro" id="IPR026591">
    <property type="entry name" value="Sirtuin_cat_small_dom_sf"/>
</dbReference>
<dbReference type="AlphaFoldDB" id="A0A2T9YF05"/>
<dbReference type="PROSITE" id="PS50305">
    <property type="entry name" value="SIRTUIN"/>
    <property type="match status" value="1"/>
</dbReference>
<dbReference type="GO" id="GO:0005634">
    <property type="term" value="C:nucleus"/>
    <property type="evidence" value="ECO:0007669"/>
    <property type="project" value="TreeGrafter"/>
</dbReference>
<organism evidence="6 7">
    <name type="scientific">Smittium simulii</name>
    <dbReference type="NCBI Taxonomy" id="133385"/>
    <lineage>
        <taxon>Eukaryota</taxon>
        <taxon>Fungi</taxon>
        <taxon>Fungi incertae sedis</taxon>
        <taxon>Zoopagomycota</taxon>
        <taxon>Kickxellomycotina</taxon>
        <taxon>Harpellomycetes</taxon>
        <taxon>Harpellales</taxon>
        <taxon>Legeriomycetaceae</taxon>
        <taxon>Smittium</taxon>
    </lineage>
</organism>
<accession>A0A2T9YF05</accession>
<sequence length="829" mass="91923">MSALNSKKTKKIKLCDLKQDTQYKELSGNSQDLETWWRITKAILNSKRCIIITGAGISVSSGIPDFRSPEGLFESLKKSHPKDLATGKDLFDANLFKSQKLVKLFYTFMGQLKKLVKKAKSTHTHNFIKKLDEQGKLLRCYTQNIDNLEELAGLTTSFLEVEKNPRKRKTELELESKQLSDKSLLTNNSCFVDISFGNNKNEIINHSSANIDPKNMQSTKTDNSDIIMIINTNNNISKCFSNHFKPDVDANKDLSLESADKKSNSETQLSNKKRKLKRSLLEIDKNFTKAVQLHGSLENVSCTFCYTKYTFSEDLMEKFSNGEIVPCESCKSNDKKRLDFGKRALGVGILRPDIVLYNELHPHAETIGKFTQHDLRRKPDLLIVMGTSLKIPGVKRLVKEISKVVSASAHGVHKSGSAKSIFINRGPPSGFAGWENIFDYFVDGTSDEAVELLNYKINVDSLPLSSFINDNVISSSKEKTSSSAKLKVNIEDTTLEAKKIGKTNKKSENAEDFFVDILLEKTQPFTSKCMPFIESKTKLKKSFCMVKNKSQEPTRNAGACKKLKAKSLSLNNKDEIFDNIYYKLFSDPSTLTDICSSDIEKFSDVSFDVENDKDSQNDAAQDGNLTDVNVTAQDGDLTDVNVTAQDGDLTDVNVTAQDGDLTDVNVTAQDGDLTDVNVTAQDGDLTDVNVTAQDGDLTDVNVTAQDGDLTDVNVTAQDGDLTDVNVTAQGGDLTDENVTAQDGNLKDENVQTTMFCSEGYNSNVEEFNTEEIQNKVLDTSEEASKRTSLSSTTSSILTLIGEDVLPLDDLNSNINYLKDCISVIETDFF</sequence>
<dbReference type="STRING" id="133385.A0A2T9YF05"/>
<evidence type="ECO:0000256" key="1">
    <source>
        <dbReference type="ARBA" id="ARBA00006924"/>
    </source>
</evidence>
<evidence type="ECO:0000313" key="6">
    <source>
        <dbReference type="EMBL" id="PVU90916.1"/>
    </source>
</evidence>
<dbReference type="PANTHER" id="PTHR11085">
    <property type="entry name" value="NAD-DEPENDENT PROTEIN DEACYLASE SIRTUIN-5, MITOCHONDRIAL-RELATED"/>
    <property type="match status" value="1"/>
</dbReference>
<dbReference type="Proteomes" id="UP000245383">
    <property type="component" value="Unassembled WGS sequence"/>
</dbReference>
<evidence type="ECO:0000256" key="3">
    <source>
        <dbReference type="ARBA" id="ARBA00023027"/>
    </source>
</evidence>
<gene>
    <name evidence="6" type="ORF">BB561_004651</name>
</gene>
<comment type="caution">
    <text evidence="6">The sequence shown here is derived from an EMBL/GenBank/DDBJ whole genome shotgun (WGS) entry which is preliminary data.</text>
</comment>
<evidence type="ECO:0000259" key="5">
    <source>
        <dbReference type="PROSITE" id="PS50305"/>
    </source>
</evidence>
<dbReference type="SUPFAM" id="SSF52467">
    <property type="entry name" value="DHS-like NAD/FAD-binding domain"/>
    <property type="match status" value="1"/>
</dbReference>
<keyword evidence="7" id="KW-1185">Reference proteome</keyword>